<keyword evidence="2" id="KW-0732">Signal</keyword>
<proteinExistence type="predicted"/>
<feature type="region of interest" description="Disordered" evidence="1">
    <location>
        <begin position="53"/>
        <end position="156"/>
    </location>
</feature>
<evidence type="ECO:0000256" key="2">
    <source>
        <dbReference type="SAM" id="SignalP"/>
    </source>
</evidence>
<dbReference type="RefSeq" id="XP_062684465.1">
    <property type="nucleotide sequence ID" value="XM_062820550.1"/>
</dbReference>
<sequence length="156" mass="17162">MARLSLELWKILQFLLLASNHARHKTPKRHSEDGNEVSSGLVTVSDCGVGLLDSQERLPSRRSIRPVYHRGASPMPGHAHHSGREPVPRVTSSWSSPTAPSPGFNCSPRIRRARRTRETPSRPTAPRSSGKEGHQSTTSRWSSGPKNEGPRVLHSG</sequence>
<organism evidence="3 4">
    <name type="scientific">Neurospora tetraspora</name>
    <dbReference type="NCBI Taxonomy" id="94610"/>
    <lineage>
        <taxon>Eukaryota</taxon>
        <taxon>Fungi</taxon>
        <taxon>Dikarya</taxon>
        <taxon>Ascomycota</taxon>
        <taxon>Pezizomycotina</taxon>
        <taxon>Sordariomycetes</taxon>
        <taxon>Sordariomycetidae</taxon>
        <taxon>Sordariales</taxon>
        <taxon>Sordariaceae</taxon>
        <taxon>Neurospora</taxon>
    </lineage>
</organism>
<feature type="chain" id="PRO_5041920174" description="Secreted protein" evidence="2">
    <location>
        <begin position="23"/>
        <end position="156"/>
    </location>
</feature>
<evidence type="ECO:0000313" key="4">
    <source>
        <dbReference type="Proteomes" id="UP001278500"/>
    </source>
</evidence>
<reference evidence="3" key="1">
    <citation type="journal article" date="2023" name="Mol. Phylogenet. Evol.">
        <title>Genome-scale phylogeny and comparative genomics of the fungal order Sordariales.</title>
        <authorList>
            <person name="Hensen N."/>
            <person name="Bonometti L."/>
            <person name="Westerberg I."/>
            <person name="Brannstrom I.O."/>
            <person name="Guillou S."/>
            <person name="Cros-Aarteil S."/>
            <person name="Calhoun S."/>
            <person name="Haridas S."/>
            <person name="Kuo A."/>
            <person name="Mondo S."/>
            <person name="Pangilinan J."/>
            <person name="Riley R."/>
            <person name="LaButti K."/>
            <person name="Andreopoulos B."/>
            <person name="Lipzen A."/>
            <person name="Chen C."/>
            <person name="Yan M."/>
            <person name="Daum C."/>
            <person name="Ng V."/>
            <person name="Clum A."/>
            <person name="Steindorff A."/>
            <person name="Ohm R.A."/>
            <person name="Martin F."/>
            <person name="Silar P."/>
            <person name="Natvig D.O."/>
            <person name="Lalanne C."/>
            <person name="Gautier V."/>
            <person name="Ament-Velasquez S.L."/>
            <person name="Kruys A."/>
            <person name="Hutchinson M.I."/>
            <person name="Powell A.J."/>
            <person name="Barry K."/>
            <person name="Miller A.N."/>
            <person name="Grigoriev I.V."/>
            <person name="Debuchy R."/>
            <person name="Gladieux P."/>
            <person name="Hiltunen Thoren M."/>
            <person name="Johannesson H."/>
        </authorList>
    </citation>
    <scope>NUCLEOTIDE SEQUENCE</scope>
    <source>
        <strain evidence="3">CBS 560.94</strain>
    </source>
</reference>
<feature type="signal peptide" evidence="2">
    <location>
        <begin position="1"/>
        <end position="22"/>
    </location>
</feature>
<gene>
    <name evidence="3" type="ORF">B0H65DRAFT_109232</name>
</gene>
<feature type="compositionally biased region" description="Low complexity" evidence="1">
    <location>
        <begin position="91"/>
        <end position="102"/>
    </location>
</feature>
<dbReference type="EMBL" id="JAUEPP010000002">
    <property type="protein sequence ID" value="KAK3351170.1"/>
    <property type="molecule type" value="Genomic_DNA"/>
</dbReference>
<accession>A0AAE0JK13</accession>
<evidence type="ECO:0008006" key="5">
    <source>
        <dbReference type="Google" id="ProtNLM"/>
    </source>
</evidence>
<reference evidence="3" key="2">
    <citation type="submission" date="2023-06" db="EMBL/GenBank/DDBJ databases">
        <authorList>
            <consortium name="Lawrence Berkeley National Laboratory"/>
            <person name="Haridas S."/>
            <person name="Hensen N."/>
            <person name="Bonometti L."/>
            <person name="Westerberg I."/>
            <person name="Brannstrom I.O."/>
            <person name="Guillou S."/>
            <person name="Cros-Aarteil S."/>
            <person name="Calhoun S."/>
            <person name="Kuo A."/>
            <person name="Mondo S."/>
            <person name="Pangilinan J."/>
            <person name="Riley R."/>
            <person name="Labutti K."/>
            <person name="Andreopoulos B."/>
            <person name="Lipzen A."/>
            <person name="Chen C."/>
            <person name="Yanf M."/>
            <person name="Daum C."/>
            <person name="Ng V."/>
            <person name="Clum A."/>
            <person name="Steindorff A."/>
            <person name="Ohm R."/>
            <person name="Martin F."/>
            <person name="Silar P."/>
            <person name="Natvig D."/>
            <person name="Lalanne C."/>
            <person name="Gautier V."/>
            <person name="Ament-Velasquez S.L."/>
            <person name="Kruys A."/>
            <person name="Hutchinson M.I."/>
            <person name="Powell A.J."/>
            <person name="Barry K."/>
            <person name="Miller A.N."/>
            <person name="Grigoriev I.V."/>
            <person name="Debuchy R."/>
            <person name="Gladieux P."/>
            <person name="Thoren M.H."/>
            <person name="Johannesson H."/>
        </authorList>
    </citation>
    <scope>NUCLEOTIDE SEQUENCE</scope>
    <source>
        <strain evidence="3">CBS 560.94</strain>
    </source>
</reference>
<dbReference type="Proteomes" id="UP001278500">
    <property type="component" value="Unassembled WGS sequence"/>
</dbReference>
<comment type="caution">
    <text evidence="3">The sequence shown here is derived from an EMBL/GenBank/DDBJ whole genome shotgun (WGS) entry which is preliminary data.</text>
</comment>
<name>A0AAE0JK13_9PEZI</name>
<dbReference type="GeneID" id="87857704"/>
<feature type="compositionally biased region" description="Polar residues" evidence="1">
    <location>
        <begin position="135"/>
        <end position="145"/>
    </location>
</feature>
<evidence type="ECO:0000313" key="3">
    <source>
        <dbReference type="EMBL" id="KAK3351170.1"/>
    </source>
</evidence>
<protein>
    <recommendedName>
        <fullName evidence="5">Secreted protein</fullName>
    </recommendedName>
</protein>
<evidence type="ECO:0000256" key="1">
    <source>
        <dbReference type="SAM" id="MobiDB-lite"/>
    </source>
</evidence>
<keyword evidence="4" id="KW-1185">Reference proteome</keyword>
<dbReference type="AlphaFoldDB" id="A0AAE0JK13"/>